<dbReference type="KEGG" id="tper:IWA51_04050"/>
<feature type="region of interest" description="Disordered" evidence="1">
    <location>
        <begin position="1"/>
        <end position="62"/>
    </location>
</feature>
<proteinExistence type="predicted"/>
<organism evidence="2 3">
    <name type="scientific">Treponema peruense</name>
    <dbReference type="NCBI Taxonomy" id="2787628"/>
    <lineage>
        <taxon>Bacteria</taxon>
        <taxon>Pseudomonadati</taxon>
        <taxon>Spirochaetota</taxon>
        <taxon>Spirochaetia</taxon>
        <taxon>Spirochaetales</taxon>
        <taxon>Treponemataceae</taxon>
        <taxon>Treponema</taxon>
    </lineage>
</organism>
<evidence type="ECO:0000313" key="2">
    <source>
        <dbReference type="EMBL" id="QQA01790.1"/>
    </source>
</evidence>
<dbReference type="RefSeq" id="WP_177527370.1">
    <property type="nucleotide sequence ID" value="NZ_CBCSHE010000002.1"/>
</dbReference>
<name>A0A7T3REV7_9SPIR</name>
<gene>
    <name evidence="2" type="ORF">IWA51_04050</name>
</gene>
<dbReference type="Proteomes" id="UP000595224">
    <property type="component" value="Chromosome"/>
</dbReference>
<dbReference type="EMBL" id="CP064936">
    <property type="protein sequence ID" value="QQA01790.1"/>
    <property type="molecule type" value="Genomic_DNA"/>
</dbReference>
<dbReference type="AlphaFoldDB" id="A0A7T3REV7"/>
<feature type="compositionally biased region" description="Basic and acidic residues" evidence="1">
    <location>
        <begin position="36"/>
        <end position="56"/>
    </location>
</feature>
<protein>
    <submittedName>
        <fullName evidence="2">Uncharacterized protein</fullName>
    </submittedName>
</protein>
<evidence type="ECO:0000256" key="1">
    <source>
        <dbReference type="SAM" id="MobiDB-lite"/>
    </source>
</evidence>
<reference evidence="2 3" key="1">
    <citation type="submission" date="2020-11" db="EMBL/GenBank/DDBJ databases">
        <title>Treponema Peruensis nv. sp., first commensal Treponema isolated from human feces.</title>
        <authorList>
            <person name="Belkhou C."/>
            <person name="Raes J."/>
        </authorList>
    </citation>
    <scope>NUCLEOTIDE SEQUENCE [LARGE SCALE GENOMIC DNA]</scope>
    <source>
        <strain evidence="2 3">RCC2812</strain>
    </source>
</reference>
<accession>A0A7T3REV7</accession>
<sequence length="62" mass="7380">MDDEEYYSKLRRQYTNPLERKKKNGSGKYSSWAVPHGREDAEMLEEREMTDSKTDEQFSGED</sequence>
<keyword evidence="3" id="KW-1185">Reference proteome</keyword>
<evidence type="ECO:0000313" key="3">
    <source>
        <dbReference type="Proteomes" id="UP000595224"/>
    </source>
</evidence>